<dbReference type="Gramene" id="ESQ55176">
    <property type="protein sequence ID" value="ESQ55176"/>
    <property type="gene ID" value="EUTSA_v10026963mg"/>
</dbReference>
<dbReference type="EMBL" id="KI517384">
    <property type="protein sequence ID" value="ESQ55176.1"/>
    <property type="molecule type" value="Genomic_DNA"/>
</dbReference>
<feature type="non-terminal residue" evidence="1">
    <location>
        <position position="276"/>
    </location>
</feature>
<dbReference type="KEGG" id="eus:EUTSA_v10026963mg"/>
<evidence type="ECO:0000313" key="2">
    <source>
        <dbReference type="Proteomes" id="UP000030689"/>
    </source>
</evidence>
<dbReference type="PANTHER" id="PTHR47570:SF2">
    <property type="entry name" value="MYND-TYPE DOMAIN-CONTAINING PROTEIN"/>
    <property type="match status" value="1"/>
</dbReference>
<dbReference type="OMA" id="DSWEMAR"/>
<protein>
    <submittedName>
        <fullName evidence="1">Uncharacterized protein</fullName>
    </submittedName>
</protein>
<dbReference type="PANTHER" id="PTHR47570">
    <property type="entry name" value="ZINC ION BINDING PROTEIN"/>
    <property type="match status" value="1"/>
</dbReference>
<organism evidence="1 2">
    <name type="scientific">Eutrema salsugineum</name>
    <name type="common">Saltwater cress</name>
    <name type="synonym">Sisymbrium salsugineum</name>
    <dbReference type="NCBI Taxonomy" id="72664"/>
    <lineage>
        <taxon>Eukaryota</taxon>
        <taxon>Viridiplantae</taxon>
        <taxon>Streptophyta</taxon>
        <taxon>Embryophyta</taxon>
        <taxon>Tracheophyta</taxon>
        <taxon>Spermatophyta</taxon>
        <taxon>Magnoliopsida</taxon>
        <taxon>eudicotyledons</taxon>
        <taxon>Gunneridae</taxon>
        <taxon>Pentapetalae</taxon>
        <taxon>rosids</taxon>
        <taxon>malvids</taxon>
        <taxon>Brassicales</taxon>
        <taxon>Brassicaceae</taxon>
        <taxon>Eutremeae</taxon>
        <taxon>Eutrema</taxon>
    </lineage>
</organism>
<gene>
    <name evidence="1" type="ORF">EUTSA_v10026963mg</name>
</gene>
<evidence type="ECO:0000313" key="1">
    <source>
        <dbReference type="EMBL" id="ESQ55176.1"/>
    </source>
</evidence>
<name>V4P6J6_EUTSA</name>
<dbReference type="STRING" id="72664.V4P6J6"/>
<accession>V4P6J6</accession>
<sequence>MDLHLKNLFGRFQDQFGSGPGLGPGSGVCLMNVEGISSNIIQSIFRASASIYRSEPWKRLRPGHLFGVRVGKDSDWSGKRQPFQCVQFIGGDGGDIAIYMYRSINYALKMTDDSWEMVRVPNVEVFRVTYELESLMLPANKKMVKSLSLEVSGADRFPVIDVARCMTSGELQFRNPTLEELRLVFAVMKALSLVHPLLLQEEKQVRGLPRVIKFSPLIETVDVQWPPEMFKGHDFVAVTVSHPPGQSYEQNSKENAVMAGEDDELEIVSSIMTNLR</sequence>
<dbReference type="AlphaFoldDB" id="V4P6J6"/>
<reference evidence="1 2" key="1">
    <citation type="journal article" date="2013" name="Front. Plant Sci.">
        <title>The Reference Genome of the Halophytic Plant Eutrema salsugineum.</title>
        <authorList>
            <person name="Yang R."/>
            <person name="Jarvis D.E."/>
            <person name="Chen H."/>
            <person name="Beilstein M.A."/>
            <person name="Grimwood J."/>
            <person name="Jenkins J."/>
            <person name="Shu S."/>
            <person name="Prochnik S."/>
            <person name="Xin M."/>
            <person name="Ma C."/>
            <person name="Schmutz J."/>
            <person name="Wing R.A."/>
            <person name="Mitchell-Olds T."/>
            <person name="Schumaker K.S."/>
            <person name="Wang X."/>
        </authorList>
    </citation>
    <scope>NUCLEOTIDE SEQUENCE [LARGE SCALE GENOMIC DNA]</scope>
</reference>
<dbReference type="eggNOG" id="KOG2084">
    <property type="taxonomic scope" value="Eukaryota"/>
</dbReference>
<dbReference type="Proteomes" id="UP000030689">
    <property type="component" value="Unassembled WGS sequence"/>
</dbReference>
<dbReference type="OrthoDB" id="432970at2759"/>
<keyword evidence="2" id="KW-1185">Reference proteome</keyword>
<proteinExistence type="predicted"/>